<dbReference type="InterPro" id="IPR008756">
    <property type="entry name" value="Peptidase_M56"/>
</dbReference>
<reference evidence="5 6" key="1">
    <citation type="submission" date="2022-12" db="EMBL/GenBank/DDBJ databases">
        <title>Two new species, Stenotrophomonas aracearum and Stenotrophomonas oahuensis, isolated from Anthurium (Araceae family) in Hawaii.</title>
        <authorList>
            <person name="Chunag S.C."/>
            <person name="Dobhal S."/>
            <person name="Alvarez A."/>
            <person name="Arif M."/>
        </authorList>
    </citation>
    <scope>NUCLEOTIDE SEQUENCE [LARGE SCALE GENOMIC DNA]</scope>
    <source>
        <strain evidence="5 6">A5586</strain>
    </source>
</reference>
<dbReference type="EMBL" id="CP115541">
    <property type="protein sequence ID" value="WNH51376.1"/>
    <property type="molecule type" value="Genomic_DNA"/>
</dbReference>
<feature type="transmembrane region" description="Helical" evidence="2">
    <location>
        <begin position="315"/>
        <end position="336"/>
    </location>
</feature>
<dbReference type="PANTHER" id="PTHR21666">
    <property type="entry name" value="PEPTIDASE-RELATED"/>
    <property type="match status" value="1"/>
</dbReference>
<evidence type="ECO:0000259" key="4">
    <source>
        <dbReference type="Pfam" id="PF05569"/>
    </source>
</evidence>
<dbReference type="CDD" id="cd12797">
    <property type="entry name" value="M23_peptidase"/>
    <property type="match status" value="1"/>
</dbReference>
<dbReference type="Gene3D" id="2.70.70.10">
    <property type="entry name" value="Glucose Permease (Domain IIA)"/>
    <property type="match status" value="1"/>
</dbReference>
<evidence type="ECO:0000256" key="1">
    <source>
        <dbReference type="ARBA" id="ARBA00022729"/>
    </source>
</evidence>
<feature type="domain" description="M23ase beta-sheet core" evidence="3">
    <location>
        <begin position="392"/>
        <end position="490"/>
    </location>
</feature>
<gene>
    <name evidence="5" type="ORF">PDM29_13520</name>
</gene>
<evidence type="ECO:0000259" key="3">
    <source>
        <dbReference type="Pfam" id="PF01551"/>
    </source>
</evidence>
<organism evidence="5 6">
    <name type="scientific">Stenotrophomonas oahuensis</name>
    <dbReference type="NCBI Taxonomy" id="3003271"/>
    <lineage>
        <taxon>Bacteria</taxon>
        <taxon>Pseudomonadati</taxon>
        <taxon>Pseudomonadota</taxon>
        <taxon>Gammaproteobacteria</taxon>
        <taxon>Lysobacterales</taxon>
        <taxon>Lysobacteraceae</taxon>
        <taxon>Stenotrophomonas</taxon>
    </lineage>
</organism>
<dbReference type="InterPro" id="IPR050570">
    <property type="entry name" value="Cell_wall_metabolism_enzyme"/>
</dbReference>
<evidence type="ECO:0000313" key="5">
    <source>
        <dbReference type="EMBL" id="WNH51376.1"/>
    </source>
</evidence>
<accession>A0ABY9YL85</accession>
<dbReference type="PANTHER" id="PTHR21666:SF289">
    <property type="entry name" value="L-ALA--D-GLU ENDOPEPTIDASE"/>
    <property type="match status" value="1"/>
</dbReference>
<keyword evidence="2" id="KW-0472">Membrane</keyword>
<dbReference type="Gene3D" id="3.30.2010.10">
    <property type="entry name" value="Metalloproteases ('zincins'), catalytic domain"/>
    <property type="match status" value="1"/>
</dbReference>
<dbReference type="CDD" id="cd07341">
    <property type="entry name" value="M56_BlaR1_MecR1_like"/>
    <property type="match status" value="1"/>
</dbReference>
<dbReference type="Proteomes" id="UP001302072">
    <property type="component" value="Chromosome"/>
</dbReference>
<evidence type="ECO:0000256" key="2">
    <source>
        <dbReference type="SAM" id="Phobius"/>
    </source>
</evidence>
<dbReference type="SUPFAM" id="SSF51261">
    <property type="entry name" value="Duplicated hybrid motif"/>
    <property type="match status" value="1"/>
</dbReference>
<keyword evidence="2" id="KW-0812">Transmembrane</keyword>
<feature type="transmembrane region" description="Helical" evidence="2">
    <location>
        <begin position="102"/>
        <end position="123"/>
    </location>
</feature>
<dbReference type="Pfam" id="PF05569">
    <property type="entry name" value="Peptidase_M56"/>
    <property type="match status" value="1"/>
</dbReference>
<sequence length="495" mass="52217">MSALPPQTWMLLALGSVASAALALALGRTVQRLWPQAVSTPGVWFAAWCLAVLPPLLSVLLAGLAPVPLAALPVALPHPLALDNPATTLDAVVPPGRGWPSLGGVLMTAWLLGSALALLRLLTGSWTAYRVVRDASEVIDASNWPGPASTQQALSLRAQGITVRFTSHAMTPFAVRWPRPTIVLPESALHHFSDLQLRLVLRHEAAHLERGDPQRAGAMAMVGALLWFNPLVRHIAARVQMAAELRCDAMALGGDAAAGRSFAIAYLAALRLAGHGSAPSPVTALTHRDMAGHQLRLQHMLRGGSALRTSWTGRVAVLAVLLVSGAVITVVQAAVLSPAPLPRLTTLSSISATMAPASISHLAAAGQRFSAPLAQVRINSHFGDSGGIRQRAHRGTDFAARVGTPVMAPADGVVSAATAHYPEGDQYGTVVVIDHGNGWQSLFAHLDSTSLQPGQRVRRGDLVAHSGRSGRVTGPHLHWELLFNGERVDPLKHLQ</sequence>
<name>A0ABY9YL85_9GAMM</name>
<dbReference type="RefSeq" id="WP_311190623.1">
    <property type="nucleotide sequence ID" value="NZ_CP115541.1"/>
</dbReference>
<keyword evidence="2" id="KW-1133">Transmembrane helix</keyword>
<feature type="domain" description="Peptidase M56" evidence="4">
    <location>
        <begin position="28"/>
        <end position="265"/>
    </location>
</feature>
<dbReference type="InterPro" id="IPR011055">
    <property type="entry name" value="Dup_hybrid_motif"/>
</dbReference>
<evidence type="ECO:0000313" key="6">
    <source>
        <dbReference type="Proteomes" id="UP001302072"/>
    </source>
</evidence>
<protein>
    <submittedName>
        <fullName evidence="5">M23/M56 family metallopeptidase</fullName>
    </submittedName>
</protein>
<dbReference type="InterPro" id="IPR016047">
    <property type="entry name" value="M23ase_b-sheet_dom"/>
</dbReference>
<proteinExistence type="predicted"/>
<keyword evidence="6" id="KW-1185">Reference proteome</keyword>
<dbReference type="Pfam" id="PF01551">
    <property type="entry name" value="Peptidase_M23"/>
    <property type="match status" value="1"/>
</dbReference>
<keyword evidence="1" id="KW-0732">Signal</keyword>